<evidence type="ECO:0000313" key="1">
    <source>
        <dbReference type="EMBL" id="EGY29306.1"/>
    </source>
</evidence>
<accession>G2GY75</accession>
<feature type="non-terminal residue" evidence="1">
    <location>
        <position position="1"/>
    </location>
</feature>
<keyword evidence="2" id="KW-1185">Reference proteome</keyword>
<proteinExistence type="predicted"/>
<dbReference type="AlphaFoldDB" id="G2GY75"/>
<organism evidence="1 2">
    <name type="scientific">Candidatus Regiella insecticola 5.15</name>
    <dbReference type="NCBI Taxonomy" id="1005043"/>
    <lineage>
        <taxon>Bacteria</taxon>
        <taxon>Pseudomonadati</taxon>
        <taxon>Pseudomonadota</taxon>
        <taxon>Gammaproteobacteria</taxon>
        <taxon>Enterobacterales</taxon>
        <taxon>Enterobacteriaceae</taxon>
        <taxon>aphid secondary symbionts</taxon>
        <taxon>Candidatus Regiella</taxon>
    </lineage>
</organism>
<sequence length="103" mass="11562">PIYVLLRPKTALIERMPYNDAHNARRSGQVYNAMPVADGSQEYLVNKGVKAFPGVKADKKNRVVIPLVNEEGEVRTLQRISANGFKSLKKNGQKTGNFFCGWR</sequence>
<dbReference type="EMBL" id="AGCA01000163">
    <property type="protein sequence ID" value="EGY29306.1"/>
    <property type="molecule type" value="Genomic_DNA"/>
</dbReference>
<evidence type="ECO:0000313" key="2">
    <source>
        <dbReference type="Proteomes" id="UP000004116"/>
    </source>
</evidence>
<comment type="caution">
    <text evidence="1">The sequence shown here is derived from an EMBL/GenBank/DDBJ whole genome shotgun (WGS) entry which is preliminary data.</text>
</comment>
<dbReference type="RefSeq" id="WP_006706417.1">
    <property type="nucleotide sequence ID" value="NZ_AGCA01000163.1"/>
</dbReference>
<dbReference type="Proteomes" id="UP000004116">
    <property type="component" value="Unassembled WGS sequence"/>
</dbReference>
<reference evidence="1 2" key="1">
    <citation type="journal article" date="2012" name="Genome Res.">
        <title>Genomic basis of endosymbiont-conferred protection against an insect parasitoid.</title>
        <authorList>
            <person name="Hansen A.K."/>
            <person name="Vorburger C."/>
            <person name="Moran N.A."/>
        </authorList>
    </citation>
    <scope>NUCLEOTIDE SEQUENCE [LARGE SCALE GENOMIC DNA]</scope>
    <source>
        <strain evidence="2">R5.15</strain>
    </source>
</reference>
<gene>
    <name evidence="1" type="ORF">Rin_00007260</name>
</gene>
<protein>
    <submittedName>
        <fullName evidence="1">DNA primase TraC4</fullName>
    </submittedName>
</protein>
<dbReference type="PATRIC" id="fig|1005043.3.peg.669"/>
<name>G2GY75_9ENTR</name>